<name>A0A2N1J1A1_9BACT</name>
<dbReference type="Gene3D" id="3.50.50.60">
    <property type="entry name" value="FAD/NAD(P)-binding domain"/>
    <property type="match status" value="2"/>
</dbReference>
<dbReference type="GO" id="GO:0016491">
    <property type="term" value="F:oxidoreductase activity"/>
    <property type="evidence" value="ECO:0007669"/>
    <property type="project" value="InterPro"/>
</dbReference>
<feature type="domain" description="Sulfide dehydrogenase [flavocytochrome c] flavoprotein chain central" evidence="5">
    <location>
        <begin position="180"/>
        <end position="272"/>
    </location>
</feature>
<dbReference type="Pfam" id="PF07992">
    <property type="entry name" value="Pyr_redox_2"/>
    <property type="match status" value="1"/>
</dbReference>
<dbReference type="InterPro" id="IPR023753">
    <property type="entry name" value="FAD/NAD-binding_dom"/>
</dbReference>
<feature type="domain" description="FAD/NAD(P)-binding" evidence="3">
    <location>
        <begin position="37"/>
        <end position="140"/>
    </location>
</feature>
<evidence type="ECO:0000259" key="3">
    <source>
        <dbReference type="Pfam" id="PF07992"/>
    </source>
</evidence>
<dbReference type="GO" id="GO:0050660">
    <property type="term" value="F:flavin adenine dinucleotide binding"/>
    <property type="evidence" value="ECO:0007669"/>
    <property type="project" value="InterPro"/>
</dbReference>
<keyword evidence="1" id="KW-0285">Flavoprotein</keyword>
<keyword evidence="2" id="KW-0274">FAD</keyword>
<dbReference type="PANTHER" id="PTHR43755:SF1">
    <property type="entry name" value="FAD-DEPENDENT PYRIDINE NUCLEOTIDE-DISULPHIDE OXIDOREDUCTASE"/>
    <property type="match status" value="1"/>
</dbReference>
<comment type="caution">
    <text evidence="6">The sequence shown here is derived from an EMBL/GenBank/DDBJ whole genome shotgun (WGS) entry which is preliminary data.</text>
</comment>
<evidence type="ECO:0000259" key="5">
    <source>
        <dbReference type="Pfam" id="PF21706"/>
    </source>
</evidence>
<dbReference type="PANTHER" id="PTHR43755">
    <property type="match status" value="1"/>
</dbReference>
<dbReference type="InterPro" id="IPR052541">
    <property type="entry name" value="SQRD"/>
</dbReference>
<dbReference type="AlphaFoldDB" id="A0A2N1J1A1"/>
<dbReference type="InterPro" id="IPR036188">
    <property type="entry name" value="FAD/NAD-bd_sf"/>
</dbReference>
<dbReference type="Pfam" id="PF09242">
    <property type="entry name" value="FCSD-flav_bind"/>
    <property type="match status" value="1"/>
</dbReference>
<sequence length="432" mass="49268">MIRRDFIKYSMISAAVLGSTNLYSSIQVRTNKNIKTTVAICGAGFAGLSCVKRLKELKPNLDVTVIEQNSSFSSCPFTNQWLANVANIKFEDLNFSYNNSINKYKYNFINAKVIDINKDKKIIFTSNQQISYDYLIIAAGIDYDYKKIIKDINKIEECKLKAPAGLKAGKEHITLKNMVQTFKGGNFIISIPNGSYKCPPAPYERACMIATYFKTNNIKGKVIVLDPREKPAAKPHKFLKAFNKYYKNYIEYLPHSNFKDIDFEQKQITFEIFDKSILDYKIKKLQFEQANIIPPNKANELIEIAKLETLHGFAKLKEPTYQSISSDTIYVIGDAQGQYPFPKSAQMANSCAYILAEDLISRIDNKKFNYKTNLPGNVCYSMITKTKAVSITHEYSYKKDKLKVKAEVSDINKQTAQSARAWYFGLTQDILK</sequence>
<dbReference type="SUPFAM" id="SSF51905">
    <property type="entry name" value="FAD/NAD(P)-binding domain"/>
    <property type="match status" value="2"/>
</dbReference>
<dbReference type="InterPro" id="IPR037092">
    <property type="entry name" value="FlavoCytC_S_DH_flav-bd_sf"/>
</dbReference>
<evidence type="ECO:0000259" key="4">
    <source>
        <dbReference type="Pfam" id="PF09242"/>
    </source>
</evidence>
<dbReference type="Pfam" id="PF21706">
    <property type="entry name" value="FCSD_central"/>
    <property type="match status" value="1"/>
</dbReference>
<dbReference type="InterPro" id="IPR049386">
    <property type="entry name" value="FCSD_central"/>
</dbReference>
<dbReference type="EMBL" id="NXIF01000037">
    <property type="protein sequence ID" value="PKI80345.1"/>
    <property type="molecule type" value="Genomic_DNA"/>
</dbReference>
<dbReference type="RefSeq" id="WP_101185229.1">
    <property type="nucleotide sequence ID" value="NZ_CP031218.1"/>
</dbReference>
<accession>A0A2N1J1A1</accession>
<dbReference type="KEGG" id="ahs:AHALO_0489"/>
<proteinExistence type="predicted"/>
<dbReference type="Proteomes" id="UP000233248">
    <property type="component" value="Unassembled WGS sequence"/>
</dbReference>
<dbReference type="InterPro" id="IPR015323">
    <property type="entry name" value="FlavoCytC_S_DH_flav-bd"/>
</dbReference>
<evidence type="ECO:0000256" key="2">
    <source>
        <dbReference type="ARBA" id="ARBA00022827"/>
    </source>
</evidence>
<evidence type="ECO:0000313" key="6">
    <source>
        <dbReference type="EMBL" id="PKI80345.1"/>
    </source>
</evidence>
<feature type="domain" description="Flavocytochrome c sulphide dehydrogenase flavin-binding" evidence="4">
    <location>
        <begin position="377"/>
        <end position="431"/>
    </location>
</feature>
<evidence type="ECO:0000256" key="1">
    <source>
        <dbReference type="ARBA" id="ARBA00022630"/>
    </source>
</evidence>
<gene>
    <name evidence="6" type="ORF">CP960_09790</name>
</gene>
<protein>
    <recommendedName>
        <fullName evidence="8">Flavocytochrome C</fullName>
    </recommendedName>
</protein>
<evidence type="ECO:0000313" key="7">
    <source>
        <dbReference type="Proteomes" id="UP000233248"/>
    </source>
</evidence>
<reference evidence="6 7" key="1">
    <citation type="submission" date="2017-09" db="EMBL/GenBank/DDBJ databases">
        <title>Genomics of the genus Arcobacter.</title>
        <authorList>
            <person name="Perez-Cataluna A."/>
            <person name="Figueras M.J."/>
            <person name="Salas-Masso N."/>
        </authorList>
    </citation>
    <scope>NUCLEOTIDE SEQUENCE [LARGE SCALE GENOMIC DNA]</scope>
    <source>
        <strain evidence="6 7">DSM 18005</strain>
    </source>
</reference>
<dbReference type="InterPro" id="IPR016156">
    <property type="entry name" value="FAD/NAD-linked_Rdtase_dimer_sf"/>
</dbReference>
<dbReference type="SUPFAM" id="SSF55424">
    <property type="entry name" value="FAD/NAD-linked reductases, dimerisation (C-terminal) domain"/>
    <property type="match status" value="1"/>
</dbReference>
<keyword evidence="7" id="KW-1185">Reference proteome</keyword>
<organism evidence="6 7">
    <name type="scientific">Malaciobacter halophilus</name>
    <dbReference type="NCBI Taxonomy" id="197482"/>
    <lineage>
        <taxon>Bacteria</taxon>
        <taxon>Pseudomonadati</taxon>
        <taxon>Campylobacterota</taxon>
        <taxon>Epsilonproteobacteria</taxon>
        <taxon>Campylobacterales</taxon>
        <taxon>Arcobacteraceae</taxon>
        <taxon>Malaciobacter</taxon>
    </lineage>
</organism>
<evidence type="ECO:0008006" key="8">
    <source>
        <dbReference type="Google" id="ProtNLM"/>
    </source>
</evidence>
<dbReference type="OrthoDB" id="9802771at2"/>
<dbReference type="Gene3D" id="3.90.760.10">
    <property type="entry name" value="Flavocytochrome c sulphide dehydrogenase, flavin-binding domain"/>
    <property type="match status" value="1"/>
</dbReference>